<proteinExistence type="predicted"/>
<evidence type="ECO:0000313" key="2">
    <source>
        <dbReference type="Proteomes" id="UP001055879"/>
    </source>
</evidence>
<organism evidence="1 2">
    <name type="scientific">Arctium lappa</name>
    <name type="common">Greater burdock</name>
    <name type="synonym">Lappa major</name>
    <dbReference type="NCBI Taxonomy" id="4217"/>
    <lineage>
        <taxon>Eukaryota</taxon>
        <taxon>Viridiplantae</taxon>
        <taxon>Streptophyta</taxon>
        <taxon>Embryophyta</taxon>
        <taxon>Tracheophyta</taxon>
        <taxon>Spermatophyta</taxon>
        <taxon>Magnoliopsida</taxon>
        <taxon>eudicotyledons</taxon>
        <taxon>Gunneridae</taxon>
        <taxon>Pentapetalae</taxon>
        <taxon>asterids</taxon>
        <taxon>campanulids</taxon>
        <taxon>Asterales</taxon>
        <taxon>Asteraceae</taxon>
        <taxon>Carduoideae</taxon>
        <taxon>Cardueae</taxon>
        <taxon>Arctiinae</taxon>
        <taxon>Arctium</taxon>
    </lineage>
</organism>
<evidence type="ECO:0000313" key="1">
    <source>
        <dbReference type="EMBL" id="KAI3746870.1"/>
    </source>
</evidence>
<dbReference type="Proteomes" id="UP001055879">
    <property type="component" value="Linkage Group LG03"/>
</dbReference>
<reference evidence="2" key="1">
    <citation type="journal article" date="2022" name="Mol. Ecol. Resour.">
        <title>The genomes of chicory, endive, great burdock and yacon provide insights into Asteraceae palaeo-polyploidization history and plant inulin production.</title>
        <authorList>
            <person name="Fan W."/>
            <person name="Wang S."/>
            <person name="Wang H."/>
            <person name="Wang A."/>
            <person name="Jiang F."/>
            <person name="Liu H."/>
            <person name="Zhao H."/>
            <person name="Xu D."/>
            <person name="Zhang Y."/>
        </authorList>
    </citation>
    <scope>NUCLEOTIDE SEQUENCE [LARGE SCALE GENOMIC DNA]</scope>
    <source>
        <strain evidence="2">cv. Niubang</strain>
    </source>
</reference>
<sequence length="200" mass="22633">MTNEGDDFSSNDSSNTASDDDVEVTNAPPTNMSSMPGNEEPSTSEPMQRSTKTRGVTLLTKIRNSDDCIIQFCPDTGRPIDAYSSKYANWVGLEARSKISILVPDWHKVDADEKARLWAPIKQKWNIEEDDRLKKKTMSIASNSWRSFKSMLVKSYVRKNKTSCSKYTFAKPNTWDKFVKLKSTPEFEGTKPKKIASMQS</sequence>
<keyword evidence="2" id="KW-1185">Reference proteome</keyword>
<name>A0ACB9DK52_ARCLA</name>
<comment type="caution">
    <text evidence="1">The sequence shown here is derived from an EMBL/GenBank/DDBJ whole genome shotgun (WGS) entry which is preliminary data.</text>
</comment>
<accession>A0ACB9DK52</accession>
<gene>
    <name evidence="1" type="ORF">L6452_09312</name>
</gene>
<dbReference type="EMBL" id="CM042049">
    <property type="protein sequence ID" value="KAI3746870.1"/>
    <property type="molecule type" value="Genomic_DNA"/>
</dbReference>
<reference evidence="1 2" key="2">
    <citation type="journal article" date="2022" name="Mol. Ecol. Resour.">
        <title>The genomes of chicory, endive, great burdock and yacon provide insights into Asteraceae paleo-polyploidization history and plant inulin production.</title>
        <authorList>
            <person name="Fan W."/>
            <person name="Wang S."/>
            <person name="Wang H."/>
            <person name="Wang A."/>
            <person name="Jiang F."/>
            <person name="Liu H."/>
            <person name="Zhao H."/>
            <person name="Xu D."/>
            <person name="Zhang Y."/>
        </authorList>
    </citation>
    <scope>NUCLEOTIDE SEQUENCE [LARGE SCALE GENOMIC DNA]</scope>
    <source>
        <strain evidence="2">cv. Niubang</strain>
    </source>
</reference>
<protein>
    <submittedName>
        <fullName evidence="1">Uncharacterized protein</fullName>
    </submittedName>
</protein>